<evidence type="ECO:0000259" key="3">
    <source>
        <dbReference type="Pfam" id="PF08458"/>
    </source>
</evidence>
<evidence type="ECO:0000313" key="4">
    <source>
        <dbReference type="EMBL" id="CAA2976062.1"/>
    </source>
</evidence>
<dbReference type="Pfam" id="PF08458">
    <property type="entry name" value="PH_2"/>
    <property type="match status" value="1"/>
</dbReference>
<gene>
    <name evidence="4" type="ORF">OLEA9_A068640</name>
</gene>
<dbReference type="InterPro" id="IPR008546">
    <property type="entry name" value="VAN3-bd-like_auxin_canal"/>
</dbReference>
<feature type="compositionally biased region" description="Polar residues" evidence="1">
    <location>
        <begin position="58"/>
        <end position="72"/>
    </location>
</feature>
<accession>A0A8S0R9V4</accession>
<comment type="caution">
    <text evidence="4">The sequence shown here is derived from an EMBL/GenBank/DDBJ whole genome shotgun (WGS) entry which is preliminary data.</text>
</comment>
<feature type="region of interest" description="Disordered" evidence="1">
    <location>
        <begin position="104"/>
        <end position="133"/>
    </location>
</feature>
<feature type="compositionally biased region" description="Low complexity" evidence="1">
    <location>
        <begin position="122"/>
        <end position="131"/>
    </location>
</feature>
<dbReference type="GO" id="GO:0009734">
    <property type="term" value="P:auxin-activated signaling pathway"/>
    <property type="evidence" value="ECO:0007669"/>
    <property type="project" value="TreeGrafter"/>
</dbReference>
<reference evidence="4 5" key="1">
    <citation type="submission" date="2019-12" db="EMBL/GenBank/DDBJ databases">
        <authorList>
            <person name="Alioto T."/>
            <person name="Alioto T."/>
            <person name="Gomez Garrido J."/>
        </authorList>
    </citation>
    <scope>NUCLEOTIDE SEQUENCE [LARGE SCALE GENOMIC DNA]</scope>
</reference>
<dbReference type="GO" id="GO:0010087">
    <property type="term" value="P:phloem or xylem histogenesis"/>
    <property type="evidence" value="ECO:0007669"/>
    <property type="project" value="TreeGrafter"/>
</dbReference>
<keyword evidence="5" id="KW-1185">Reference proteome</keyword>
<evidence type="ECO:0000313" key="5">
    <source>
        <dbReference type="Proteomes" id="UP000594638"/>
    </source>
</evidence>
<dbReference type="InterPro" id="IPR013666">
    <property type="entry name" value="PH_pln"/>
</dbReference>
<dbReference type="InterPro" id="IPR040269">
    <property type="entry name" value="VAB"/>
</dbReference>
<organism evidence="4 5">
    <name type="scientific">Olea europaea subsp. europaea</name>
    <dbReference type="NCBI Taxonomy" id="158383"/>
    <lineage>
        <taxon>Eukaryota</taxon>
        <taxon>Viridiplantae</taxon>
        <taxon>Streptophyta</taxon>
        <taxon>Embryophyta</taxon>
        <taxon>Tracheophyta</taxon>
        <taxon>Spermatophyta</taxon>
        <taxon>Magnoliopsida</taxon>
        <taxon>eudicotyledons</taxon>
        <taxon>Gunneridae</taxon>
        <taxon>Pentapetalae</taxon>
        <taxon>asterids</taxon>
        <taxon>lamiids</taxon>
        <taxon>Lamiales</taxon>
        <taxon>Oleaceae</taxon>
        <taxon>Oleeae</taxon>
        <taxon>Olea</taxon>
    </lineage>
</organism>
<dbReference type="Gramene" id="OE9A068640T4">
    <property type="protein sequence ID" value="OE9A068640C4"/>
    <property type="gene ID" value="OE9A068640"/>
</dbReference>
<dbReference type="Proteomes" id="UP000594638">
    <property type="component" value="Unassembled WGS sequence"/>
</dbReference>
<feature type="region of interest" description="Disordered" evidence="1">
    <location>
        <begin position="58"/>
        <end position="85"/>
    </location>
</feature>
<feature type="domain" description="Pleckstrin-like plant" evidence="3">
    <location>
        <begin position="307"/>
        <end position="411"/>
    </location>
</feature>
<feature type="domain" description="VAN3-binding protein-like auxin canalisation" evidence="2">
    <location>
        <begin position="1"/>
        <end position="272"/>
    </location>
</feature>
<name>A0A8S0R9V4_OLEEU</name>
<dbReference type="GO" id="GO:0010305">
    <property type="term" value="P:leaf vascular tissue pattern formation"/>
    <property type="evidence" value="ECO:0007669"/>
    <property type="project" value="TreeGrafter"/>
</dbReference>
<evidence type="ECO:0000259" key="2">
    <source>
        <dbReference type="Pfam" id="PF05703"/>
    </source>
</evidence>
<protein>
    <submittedName>
        <fullName evidence="4">VAN3-binding -like</fullName>
    </submittedName>
</protein>
<dbReference type="PANTHER" id="PTHR31351:SF41">
    <property type="entry name" value="VAN3-BINDING PROTEIN-LIKE"/>
    <property type="match status" value="1"/>
</dbReference>
<proteinExistence type="predicted"/>
<dbReference type="AlphaFoldDB" id="A0A8S0R9V4"/>
<sequence length="421" mass="45515">MEFVSKSPSLLPNSSFNIKAGNMSTAEEQQHSANLTFSSATSQLLLQRIMSQLELSPLTSGRLSHSSGTLNGCLTEENDSPPISPTEDFEDIVKYFRSNNTLQPLLTPSGTTHTGYGGTGASGASASTPGGKTVGRWLKEKREKKKEETRVQNAQLHAAVSVAGVASAVAAIAAATAAASSKGNDEQMAKTDKALASAAILVAAQCVEAAEAMGANRDHLMSAISSAVNVRSYGDISTLTAAAATALRGVATLKARALKDVWNVPAAVPIDRGLINSSNNNTYEELAPEENFLAACNQDLILARGSELLKRTRKGDLHWKIVSVYIHQTGNVMLKMKSKYAANTITKKNKNIVLDVCRDIPAWPGRNLFEDREQRRYFGLKTEARGIVEFECKNEREYEMWTQGVSRLLSIVGERIARRTR</sequence>
<dbReference type="Pfam" id="PF05703">
    <property type="entry name" value="Auxin_canalis"/>
    <property type="match status" value="1"/>
</dbReference>
<dbReference type="OrthoDB" id="1918928at2759"/>
<dbReference type="PANTHER" id="PTHR31351">
    <property type="entry name" value="EXPRESSED PROTEIN"/>
    <property type="match status" value="1"/>
</dbReference>
<dbReference type="EMBL" id="CACTIH010002345">
    <property type="protein sequence ID" value="CAA2976062.1"/>
    <property type="molecule type" value="Genomic_DNA"/>
</dbReference>
<evidence type="ECO:0000256" key="1">
    <source>
        <dbReference type="SAM" id="MobiDB-lite"/>
    </source>
</evidence>